<dbReference type="PANTHER" id="PTHR46212:SF3">
    <property type="entry name" value="GH27120P"/>
    <property type="match status" value="1"/>
</dbReference>
<dbReference type="SUPFAM" id="SSF47473">
    <property type="entry name" value="EF-hand"/>
    <property type="match status" value="1"/>
</dbReference>
<evidence type="ECO:0000313" key="7">
    <source>
        <dbReference type="EMBL" id="GBG00110.1"/>
    </source>
</evidence>
<keyword evidence="4" id="KW-0677">Repeat</keyword>
<dbReference type="EMBL" id="BDRX01000193">
    <property type="protein sequence ID" value="GBG00110.1"/>
    <property type="molecule type" value="Genomic_DNA"/>
</dbReference>
<keyword evidence="5" id="KW-0106">Calcium</keyword>
<evidence type="ECO:0000313" key="8">
    <source>
        <dbReference type="Proteomes" id="UP000247498"/>
    </source>
</evidence>
<dbReference type="AlphaFoldDB" id="A0A2V0PKN6"/>
<dbReference type="PANTHER" id="PTHR46212">
    <property type="entry name" value="PEFLIN"/>
    <property type="match status" value="1"/>
</dbReference>
<feature type="domain" description="EF-hand" evidence="6">
    <location>
        <begin position="14"/>
        <end position="49"/>
    </location>
</feature>
<accession>A0A2V0PKN6</accession>
<sequence>MAAPQKGGMAPADSSPEQLRQWFDAIDKDRNGKLTAMELQSALQLGGLNFSLATVAHIIRIHDRSNSGTIMFGEFCKLHEFLTNVQHSFDYFDSKGSGYLGYQLDRPALQAVFTRFDPARRGALGLAEFLALTLFLRSSTATFNAFDRDRTGAIKLSFNQFLFAAAHCV</sequence>
<evidence type="ECO:0000256" key="5">
    <source>
        <dbReference type="ARBA" id="ARBA00022837"/>
    </source>
</evidence>
<dbReference type="FunCoup" id="A0A2V0PKN6">
    <property type="interactions" value="1521"/>
</dbReference>
<dbReference type="SMART" id="SM00054">
    <property type="entry name" value="EFh"/>
    <property type="match status" value="2"/>
</dbReference>
<dbReference type="GO" id="GO:0005737">
    <property type="term" value="C:cytoplasm"/>
    <property type="evidence" value="ECO:0007669"/>
    <property type="project" value="UniProtKB-SubCell"/>
</dbReference>
<dbReference type="GO" id="GO:0048306">
    <property type="term" value="F:calcium-dependent protein binding"/>
    <property type="evidence" value="ECO:0007669"/>
    <property type="project" value="UniProtKB-ARBA"/>
</dbReference>
<evidence type="ECO:0000259" key="6">
    <source>
        <dbReference type="PROSITE" id="PS50222"/>
    </source>
</evidence>
<dbReference type="InterPro" id="IPR051426">
    <property type="entry name" value="Peflin/Sorcin_CaBP"/>
</dbReference>
<dbReference type="InParanoid" id="A0A2V0PKN6"/>
<dbReference type="PROSITE" id="PS00018">
    <property type="entry name" value="EF_HAND_1"/>
    <property type="match status" value="1"/>
</dbReference>
<reference evidence="7 8" key="1">
    <citation type="journal article" date="2018" name="Sci. Rep.">
        <title>Raphidocelis subcapitata (=Pseudokirchneriella subcapitata) provides an insight into genome evolution and environmental adaptations in the Sphaeropleales.</title>
        <authorList>
            <person name="Suzuki S."/>
            <person name="Yamaguchi H."/>
            <person name="Nakajima N."/>
            <person name="Kawachi M."/>
        </authorList>
    </citation>
    <scope>NUCLEOTIDE SEQUENCE [LARGE SCALE GENOMIC DNA]</scope>
    <source>
        <strain evidence="7 8">NIES-35</strain>
    </source>
</reference>
<gene>
    <name evidence="7" type="ORF">Rsub_12851</name>
</gene>
<evidence type="ECO:0000256" key="2">
    <source>
        <dbReference type="ARBA" id="ARBA00022490"/>
    </source>
</evidence>
<evidence type="ECO:0000256" key="1">
    <source>
        <dbReference type="ARBA" id="ARBA00004496"/>
    </source>
</evidence>
<dbReference type="STRING" id="307507.A0A2V0PKN6"/>
<keyword evidence="8" id="KW-1185">Reference proteome</keyword>
<name>A0A2V0PKN6_9CHLO</name>
<organism evidence="7 8">
    <name type="scientific">Raphidocelis subcapitata</name>
    <dbReference type="NCBI Taxonomy" id="307507"/>
    <lineage>
        <taxon>Eukaryota</taxon>
        <taxon>Viridiplantae</taxon>
        <taxon>Chlorophyta</taxon>
        <taxon>core chlorophytes</taxon>
        <taxon>Chlorophyceae</taxon>
        <taxon>CS clade</taxon>
        <taxon>Sphaeropleales</taxon>
        <taxon>Selenastraceae</taxon>
        <taxon>Raphidocelis</taxon>
    </lineage>
</organism>
<dbReference type="GO" id="GO:0005509">
    <property type="term" value="F:calcium ion binding"/>
    <property type="evidence" value="ECO:0007669"/>
    <property type="project" value="InterPro"/>
</dbReference>
<keyword evidence="2" id="KW-0963">Cytoplasm</keyword>
<protein>
    <recommendedName>
        <fullName evidence="6">EF-hand domain-containing protein</fullName>
    </recommendedName>
</protein>
<dbReference type="InterPro" id="IPR011992">
    <property type="entry name" value="EF-hand-dom_pair"/>
</dbReference>
<dbReference type="Proteomes" id="UP000247498">
    <property type="component" value="Unassembled WGS sequence"/>
</dbReference>
<dbReference type="Gene3D" id="1.10.238.10">
    <property type="entry name" value="EF-hand"/>
    <property type="match status" value="1"/>
</dbReference>
<evidence type="ECO:0000256" key="4">
    <source>
        <dbReference type="ARBA" id="ARBA00022737"/>
    </source>
</evidence>
<dbReference type="Pfam" id="PF13499">
    <property type="entry name" value="EF-hand_7"/>
    <property type="match status" value="1"/>
</dbReference>
<dbReference type="InterPro" id="IPR002048">
    <property type="entry name" value="EF_hand_dom"/>
</dbReference>
<dbReference type="OrthoDB" id="186625at2759"/>
<comment type="subcellular location">
    <subcellularLocation>
        <location evidence="1">Cytoplasm</location>
    </subcellularLocation>
</comment>
<dbReference type="InterPro" id="IPR018247">
    <property type="entry name" value="EF_Hand_1_Ca_BS"/>
</dbReference>
<evidence type="ECO:0000256" key="3">
    <source>
        <dbReference type="ARBA" id="ARBA00022723"/>
    </source>
</evidence>
<dbReference type="PROSITE" id="PS50222">
    <property type="entry name" value="EF_HAND_2"/>
    <property type="match status" value="1"/>
</dbReference>
<keyword evidence="3" id="KW-0479">Metal-binding</keyword>
<comment type="caution">
    <text evidence="7">The sequence shown here is derived from an EMBL/GenBank/DDBJ whole genome shotgun (WGS) entry which is preliminary data.</text>
</comment>
<proteinExistence type="predicted"/>